<dbReference type="PROSITE" id="PS51384">
    <property type="entry name" value="FAD_FR"/>
    <property type="match status" value="1"/>
</dbReference>
<gene>
    <name evidence="2" type="ORF">KIH79_00980</name>
</gene>
<comment type="caution">
    <text evidence="2">The sequence shown here is derived from an EMBL/GenBank/DDBJ whole genome shotgun (WGS) entry which is preliminary data.</text>
</comment>
<sequence length="325" mass="35592">MEATERPSFFPFRAVVAEKRRLAPHFMRVTFEGAELRDVLDAGYDQRIKVLLSLADDPRWERSPLLTDECREQGLWWDVWRGLPLDRRPVMRTYTVRAAGDGRVVVDFVLHDDAGPAGTFAANARPGDMAVLVAPDARSAEYGGGIDFHPGDAGEVLLVGDETAAPAIGGILRSLAESGWNGSLTALIEVPCADDRLDLPVPGGTLTVEWIPRDGNRRGALLGERVNAYLERLGSSAGAPSDASTTGDVFGRAQKGEATAFDEPDVDRDLLWETPDDARLTGFYAWTAGEAAMVRDIRRILLRDHGLDRSRAAFMGYWRDGKAEL</sequence>
<dbReference type="PANTHER" id="PTHR30157">
    <property type="entry name" value="FERRIC REDUCTASE, NADPH-DEPENDENT"/>
    <property type="match status" value="1"/>
</dbReference>
<dbReference type="InterPro" id="IPR013113">
    <property type="entry name" value="SIP_FAD-bd"/>
</dbReference>
<evidence type="ECO:0000313" key="3">
    <source>
        <dbReference type="Proteomes" id="UP000700815"/>
    </source>
</evidence>
<dbReference type="CDD" id="cd06193">
    <property type="entry name" value="siderophore_interacting"/>
    <property type="match status" value="1"/>
</dbReference>
<dbReference type="EMBL" id="JAHBBH010000002">
    <property type="protein sequence ID" value="MBW3091545.1"/>
    <property type="molecule type" value="Genomic_DNA"/>
</dbReference>
<dbReference type="Pfam" id="PF04954">
    <property type="entry name" value="SIP"/>
    <property type="match status" value="1"/>
</dbReference>
<proteinExistence type="predicted"/>
<evidence type="ECO:0000259" key="1">
    <source>
        <dbReference type="PROSITE" id="PS51384"/>
    </source>
</evidence>
<dbReference type="RefSeq" id="WP_219057673.1">
    <property type="nucleotide sequence ID" value="NZ_JAHBBH010000002.1"/>
</dbReference>
<dbReference type="PANTHER" id="PTHR30157:SF0">
    <property type="entry name" value="NADPH-DEPENDENT FERRIC-CHELATE REDUCTASE"/>
    <property type="match status" value="1"/>
</dbReference>
<dbReference type="InterPro" id="IPR039374">
    <property type="entry name" value="SIP_fam"/>
</dbReference>
<organism evidence="2 3">
    <name type="scientific">Bifidobacterium miconis</name>
    <dbReference type="NCBI Taxonomy" id="2834435"/>
    <lineage>
        <taxon>Bacteria</taxon>
        <taxon>Bacillati</taxon>
        <taxon>Actinomycetota</taxon>
        <taxon>Actinomycetes</taxon>
        <taxon>Bifidobacteriales</taxon>
        <taxon>Bifidobacteriaceae</taxon>
        <taxon>Bifidobacterium</taxon>
    </lineage>
</organism>
<dbReference type="InterPro" id="IPR017927">
    <property type="entry name" value="FAD-bd_FR_type"/>
</dbReference>
<evidence type="ECO:0000313" key="2">
    <source>
        <dbReference type="EMBL" id="MBW3091545.1"/>
    </source>
</evidence>
<accession>A0ABS6WBW7</accession>
<name>A0ABS6WBW7_9BIFI</name>
<protein>
    <submittedName>
        <fullName evidence="2">Siderophore-interacting protein</fullName>
    </submittedName>
</protein>
<dbReference type="Pfam" id="PF08021">
    <property type="entry name" value="FAD_binding_9"/>
    <property type="match status" value="1"/>
</dbReference>
<keyword evidence="3" id="KW-1185">Reference proteome</keyword>
<reference evidence="2 3" key="1">
    <citation type="submission" date="2021-05" db="EMBL/GenBank/DDBJ databases">
        <title>Phylogenetic classification of ten novel species belonging to the genus Bifidobacterium comprising B. colchicus sp. nov., B. abeli sp. nov., B. bicoloris sp. nov., B. guerezis sp. nov., B. rosaliae sp. nov., B. santillanensis sp. nov., B. argentati sp. nov., B. amazzoni sp. nov., B. pluviali sp. nov., and B. pinnaculum sp. nov.</title>
        <authorList>
            <person name="Lugli G.A."/>
            <person name="Ruiz Garcia L."/>
            <person name="Margolles A."/>
            <person name="Ventura M."/>
        </authorList>
    </citation>
    <scope>NUCLEOTIDE SEQUENCE [LARGE SCALE GENOMIC DNA]</scope>
    <source>
        <strain evidence="2 3">82T10</strain>
    </source>
</reference>
<feature type="domain" description="FAD-binding FR-type" evidence="1">
    <location>
        <begin position="9"/>
        <end position="151"/>
    </location>
</feature>
<dbReference type="InterPro" id="IPR007037">
    <property type="entry name" value="SIP_rossman_dom"/>
</dbReference>
<dbReference type="Proteomes" id="UP000700815">
    <property type="component" value="Unassembled WGS sequence"/>
</dbReference>